<proteinExistence type="inferred from homology"/>
<dbReference type="GO" id="GO:0005507">
    <property type="term" value="F:copper ion binding"/>
    <property type="evidence" value="ECO:0007669"/>
    <property type="project" value="TreeGrafter"/>
</dbReference>
<dbReference type="InterPro" id="IPR015867">
    <property type="entry name" value="N-reg_PII/ATP_PRibTrfase_C"/>
</dbReference>
<organism evidence="2">
    <name type="scientific">candidate division WOR-3 bacterium</name>
    <dbReference type="NCBI Taxonomy" id="2052148"/>
    <lineage>
        <taxon>Bacteria</taxon>
        <taxon>Bacteria division WOR-3</taxon>
    </lineage>
</organism>
<accession>A0A7V3ZVP4</accession>
<comment type="similarity">
    <text evidence="1">Belongs to the CutA family.</text>
</comment>
<evidence type="ECO:0000256" key="1">
    <source>
        <dbReference type="ARBA" id="ARBA00010169"/>
    </source>
</evidence>
<name>A0A7V3ZVP4_UNCW3</name>
<dbReference type="PANTHER" id="PTHR23419:SF8">
    <property type="entry name" value="FI09726P"/>
    <property type="match status" value="1"/>
</dbReference>
<dbReference type="PANTHER" id="PTHR23419">
    <property type="entry name" value="DIVALENT CATION TOLERANCE CUTA-RELATED"/>
    <property type="match status" value="1"/>
</dbReference>
<evidence type="ECO:0000313" key="2">
    <source>
        <dbReference type="EMBL" id="HGK64024.1"/>
    </source>
</evidence>
<reference evidence="2" key="1">
    <citation type="journal article" date="2020" name="mSystems">
        <title>Genome- and Community-Level Interaction Insights into Carbon Utilization and Element Cycling Functions of Hydrothermarchaeota in Hydrothermal Sediment.</title>
        <authorList>
            <person name="Zhou Z."/>
            <person name="Liu Y."/>
            <person name="Xu W."/>
            <person name="Pan J."/>
            <person name="Luo Z.H."/>
            <person name="Li M."/>
        </authorList>
    </citation>
    <scope>NUCLEOTIDE SEQUENCE [LARGE SCALE GENOMIC DNA]</scope>
    <source>
        <strain evidence="2">SpSt-697</strain>
    </source>
</reference>
<dbReference type="GO" id="GO:0010038">
    <property type="term" value="P:response to metal ion"/>
    <property type="evidence" value="ECO:0007669"/>
    <property type="project" value="InterPro"/>
</dbReference>
<protein>
    <submittedName>
        <fullName evidence="2">Divalent-cation tolerance protein CutA</fullName>
    </submittedName>
</protein>
<dbReference type="InterPro" id="IPR011322">
    <property type="entry name" value="N-reg_PII-like_a/b"/>
</dbReference>
<sequence>MRYIILYTTIDNLNIGKKIVKKLLEERLIACANIFKITSYYWWNNKIEKGREYGIFLKTTKEKYKVIEKKIKELHPYEVPCLLELNINRGYKKYLDWLAKEVRE</sequence>
<dbReference type="EMBL" id="DTDR01000132">
    <property type="protein sequence ID" value="HGK64024.1"/>
    <property type="molecule type" value="Genomic_DNA"/>
</dbReference>
<dbReference type="AlphaFoldDB" id="A0A7V3ZVP4"/>
<dbReference type="SUPFAM" id="SSF54913">
    <property type="entry name" value="GlnB-like"/>
    <property type="match status" value="1"/>
</dbReference>
<gene>
    <name evidence="2" type="ORF">ENU74_05495</name>
</gene>
<dbReference type="Pfam" id="PF03091">
    <property type="entry name" value="CutA1"/>
    <property type="match status" value="1"/>
</dbReference>
<dbReference type="Gene3D" id="3.30.70.120">
    <property type="match status" value="1"/>
</dbReference>
<dbReference type="InterPro" id="IPR004323">
    <property type="entry name" value="Ion_tolerance_CutA"/>
</dbReference>
<dbReference type="InterPro" id="IPR053426">
    <property type="entry name" value="CutA_tolerance"/>
</dbReference>
<comment type="caution">
    <text evidence="2">The sequence shown here is derived from an EMBL/GenBank/DDBJ whole genome shotgun (WGS) entry which is preliminary data.</text>
</comment>
<dbReference type="NCBIfam" id="NF041095">
    <property type="entry name" value="dival_cat_tol_CutA"/>
    <property type="match status" value="1"/>
</dbReference>